<dbReference type="InterPro" id="IPR050643">
    <property type="entry name" value="Periplasmic_pilus_chap"/>
</dbReference>
<protein>
    <recommendedName>
        <fullName evidence="1">Pili assembly chaperone N-terminal domain-containing protein</fullName>
    </recommendedName>
</protein>
<reference evidence="2 3" key="1">
    <citation type="submission" date="2016-03" db="EMBL/GenBank/DDBJ databases">
        <title>Comparative genomics of Rickettsiella.</title>
        <authorList>
            <person name="Chandler C."/>
            <person name="Wang Y."/>
        </authorList>
    </citation>
    <scope>NUCLEOTIDE SEQUENCE [LARGE SCALE GENOMIC DNA]</scope>
    <source>
        <strain evidence="2 3">RCFS May 2013</strain>
    </source>
</reference>
<proteinExistence type="predicted"/>
<name>A0A1J8P390_9COXI</name>
<dbReference type="PANTHER" id="PTHR30251:SF4">
    <property type="entry name" value="SLR1668 PROTEIN"/>
    <property type="match status" value="1"/>
</dbReference>
<evidence type="ECO:0000259" key="1">
    <source>
        <dbReference type="Pfam" id="PF00345"/>
    </source>
</evidence>
<evidence type="ECO:0000313" key="2">
    <source>
        <dbReference type="EMBL" id="OIZ94204.1"/>
    </source>
</evidence>
<organism evidence="2 3">
    <name type="scientific">Candidatus Rickettsiella isopodorum</name>
    <dbReference type="NCBI Taxonomy" id="1225476"/>
    <lineage>
        <taxon>Bacteria</taxon>
        <taxon>Pseudomonadati</taxon>
        <taxon>Pseudomonadota</taxon>
        <taxon>Gammaproteobacteria</taxon>
        <taxon>Legionellales</taxon>
        <taxon>Coxiellaceae</taxon>
        <taxon>Rickettsiella</taxon>
    </lineage>
</organism>
<dbReference type="InterPro" id="IPR008962">
    <property type="entry name" value="PapD-like_sf"/>
</dbReference>
<dbReference type="Gene3D" id="2.60.40.10">
    <property type="entry name" value="Immunoglobulins"/>
    <property type="match status" value="1"/>
</dbReference>
<dbReference type="OrthoDB" id="511700at2"/>
<dbReference type="SUPFAM" id="SSF49354">
    <property type="entry name" value="PapD-like"/>
    <property type="match status" value="1"/>
</dbReference>
<dbReference type="PANTHER" id="PTHR30251">
    <property type="entry name" value="PILUS ASSEMBLY CHAPERONE"/>
    <property type="match status" value="1"/>
</dbReference>
<dbReference type="STRING" id="1225476.A1D18_04940"/>
<keyword evidence="3" id="KW-1185">Reference proteome</keyword>
<dbReference type="Pfam" id="PF00345">
    <property type="entry name" value="PapD_N"/>
    <property type="match status" value="1"/>
</dbReference>
<dbReference type="Proteomes" id="UP000183924">
    <property type="component" value="Unassembled WGS sequence"/>
</dbReference>
<dbReference type="AlphaFoldDB" id="A0A1J8P390"/>
<dbReference type="InterPro" id="IPR016147">
    <property type="entry name" value="Pili_assmbl_chaperone_N"/>
</dbReference>
<feature type="domain" description="Pili assembly chaperone N-terminal" evidence="1">
    <location>
        <begin position="27"/>
        <end position="145"/>
    </location>
</feature>
<sequence length="238" mass="27430">MKIKYYIARFSILAALFIPVVSANVLEVTPVQLSLSPSQRIGVLKVANRSGERSIFQLSLLDWQQSPKAKDIYKISHDILLTPPLFALPAHKTQIIRFALKHPTYNTVQKAYRVHLKEVQQPRQKKLGQTLYFLMDISLPLFVQPLHMVENAVWSIKVLDAHHMKLNLYNDGNISLFVNQWQLLSNQPGYSMKKHSTFTYVFPRCSFSWTIKNNSNINYTDILSNINGHSKKSSLHRL</sequence>
<dbReference type="EMBL" id="LUKY01000033">
    <property type="protein sequence ID" value="OIZ94204.1"/>
    <property type="molecule type" value="Genomic_DNA"/>
</dbReference>
<evidence type="ECO:0000313" key="3">
    <source>
        <dbReference type="Proteomes" id="UP000183924"/>
    </source>
</evidence>
<comment type="caution">
    <text evidence="2">The sequence shown here is derived from an EMBL/GenBank/DDBJ whole genome shotgun (WGS) entry which is preliminary data.</text>
</comment>
<dbReference type="GO" id="GO:0071555">
    <property type="term" value="P:cell wall organization"/>
    <property type="evidence" value="ECO:0007669"/>
    <property type="project" value="InterPro"/>
</dbReference>
<dbReference type="RefSeq" id="WP_071662699.1">
    <property type="nucleotide sequence ID" value="NZ_LUKY01000033.1"/>
</dbReference>
<dbReference type="GO" id="GO:0030288">
    <property type="term" value="C:outer membrane-bounded periplasmic space"/>
    <property type="evidence" value="ECO:0007669"/>
    <property type="project" value="InterPro"/>
</dbReference>
<gene>
    <name evidence="2" type="ORF">A1D18_04940</name>
</gene>
<accession>A0A1J8P390</accession>
<dbReference type="InterPro" id="IPR013783">
    <property type="entry name" value="Ig-like_fold"/>
</dbReference>